<dbReference type="AlphaFoldDB" id="A0A088RKA1"/>
<dbReference type="PROSITE" id="PS51419">
    <property type="entry name" value="RAB"/>
    <property type="match status" value="1"/>
</dbReference>
<dbReference type="SMART" id="SM00173">
    <property type="entry name" value="RAS"/>
    <property type="match status" value="1"/>
</dbReference>
<dbReference type="SMART" id="SM00176">
    <property type="entry name" value="RAN"/>
    <property type="match status" value="1"/>
</dbReference>
<organism evidence="2 3">
    <name type="scientific">Leishmania panamensis</name>
    <dbReference type="NCBI Taxonomy" id="5679"/>
    <lineage>
        <taxon>Eukaryota</taxon>
        <taxon>Discoba</taxon>
        <taxon>Euglenozoa</taxon>
        <taxon>Kinetoplastea</taxon>
        <taxon>Metakinetoplastina</taxon>
        <taxon>Trypanosomatida</taxon>
        <taxon>Trypanosomatidae</taxon>
        <taxon>Leishmaniinae</taxon>
        <taxon>Leishmania</taxon>
        <taxon>Leishmania guyanensis species complex</taxon>
    </lineage>
</organism>
<keyword evidence="3" id="KW-1185">Reference proteome</keyword>
<proteinExistence type="predicted"/>
<dbReference type="SMART" id="SM00174">
    <property type="entry name" value="RHO"/>
    <property type="match status" value="1"/>
</dbReference>
<dbReference type="VEuPathDB" id="TriTrypDB:LPAL13_290029600"/>
<dbReference type="InterPro" id="IPR027417">
    <property type="entry name" value="P-loop_NTPase"/>
</dbReference>
<dbReference type="OrthoDB" id="63533at2759"/>
<dbReference type="InterPro" id="IPR001806">
    <property type="entry name" value="Small_GTPase"/>
</dbReference>
<dbReference type="CDD" id="cd01860">
    <property type="entry name" value="Rab5_related"/>
    <property type="match status" value="1"/>
</dbReference>
<dbReference type="NCBIfam" id="TIGR00231">
    <property type="entry name" value="small_GTP"/>
    <property type="match status" value="1"/>
</dbReference>
<accession>A0A088RKA1</accession>
<dbReference type="VEuPathDB" id="TriTrypDB:LPMP_130220"/>
<dbReference type="KEGG" id="lpan:LPMP_130220"/>
<dbReference type="FunFam" id="3.40.50.300:FF:000823">
    <property type="entry name" value="Small GTPase RAB, putative"/>
    <property type="match status" value="1"/>
</dbReference>
<dbReference type="Proteomes" id="UP000063063">
    <property type="component" value="Chromosome 13"/>
</dbReference>
<dbReference type="PROSITE" id="PS51420">
    <property type="entry name" value="RHO"/>
    <property type="match status" value="1"/>
</dbReference>
<evidence type="ECO:0000256" key="1">
    <source>
        <dbReference type="ARBA" id="ARBA00022741"/>
    </source>
</evidence>
<dbReference type="InterPro" id="IPR005225">
    <property type="entry name" value="Small_GTP-bd"/>
</dbReference>
<dbReference type="PROSITE" id="PS51421">
    <property type="entry name" value="RAS"/>
    <property type="match status" value="1"/>
</dbReference>
<name>A0A088RKA1_LEIPA</name>
<protein>
    <submittedName>
        <fullName evidence="2">Small Rab GTP binding protein, putative</fullName>
    </submittedName>
</protein>
<dbReference type="SMART" id="SM00175">
    <property type="entry name" value="RAB"/>
    <property type="match status" value="1"/>
</dbReference>
<dbReference type="RefSeq" id="XP_010697105.1">
    <property type="nucleotide sequence ID" value="XM_010698803.1"/>
</dbReference>
<keyword evidence="1" id="KW-0547">Nucleotide-binding</keyword>
<dbReference type="Pfam" id="PF00071">
    <property type="entry name" value="Ras"/>
    <property type="match status" value="1"/>
</dbReference>
<dbReference type="EMBL" id="CP009382">
    <property type="protein sequence ID" value="AIN96452.1"/>
    <property type="molecule type" value="Genomic_DNA"/>
</dbReference>
<dbReference type="PANTHER" id="PTHR47978">
    <property type="match status" value="1"/>
</dbReference>
<dbReference type="eggNOG" id="KOG0092">
    <property type="taxonomic scope" value="Eukaryota"/>
</dbReference>
<dbReference type="GeneID" id="22573132"/>
<evidence type="ECO:0000313" key="2">
    <source>
        <dbReference type="EMBL" id="AIN96452.1"/>
    </source>
</evidence>
<dbReference type="GO" id="GO:0003924">
    <property type="term" value="F:GTPase activity"/>
    <property type="evidence" value="ECO:0007669"/>
    <property type="project" value="InterPro"/>
</dbReference>
<dbReference type="SUPFAM" id="SSF52540">
    <property type="entry name" value="P-loop containing nucleoside triphosphate hydrolases"/>
    <property type="match status" value="1"/>
</dbReference>
<dbReference type="GO" id="GO:0005525">
    <property type="term" value="F:GTP binding"/>
    <property type="evidence" value="ECO:0007669"/>
    <property type="project" value="InterPro"/>
</dbReference>
<dbReference type="Gene3D" id="3.40.50.300">
    <property type="entry name" value="P-loop containing nucleotide triphosphate hydrolases"/>
    <property type="match status" value="1"/>
</dbReference>
<dbReference type="PRINTS" id="PR00449">
    <property type="entry name" value="RASTRNSFRMNG"/>
</dbReference>
<reference evidence="2 3" key="1">
    <citation type="journal article" date="2015" name="Sci. Rep.">
        <title>The genome of Leishmania panamensis: insights into genomics of the L. (Viannia) subgenus.</title>
        <authorList>
            <person name="Llanes A."/>
            <person name="Restrepo C.M."/>
            <person name="Vecchio G.D."/>
            <person name="Anguizola F.J."/>
            <person name="Lleonart R."/>
        </authorList>
    </citation>
    <scope>NUCLEOTIDE SEQUENCE [LARGE SCALE GENOMIC DNA]</scope>
    <source>
        <strain evidence="2 3">MHOM/PA/94/PSC-1</strain>
    </source>
</reference>
<sequence>MLSISRSSTPTTGPSASARKFKLVLLGESGVGKSSVVQRLMRNAFSARPHSTVGASFFRYTCSVADGTAVHFDIWDTAGQERFRSLAAMYYRGAAAALVVFDIVSADTYERAKHWARELHINSPETLVMLVGNKKDLESERQVPVEEAQQCAAEMGAMYHETSARSGDGVQEAFHAVAAKLIETNNSVNVREGGVLDHTENAVPRHGSECC</sequence>
<gene>
    <name evidence="2" type="ORF">LPMP_130220</name>
</gene>
<evidence type="ECO:0000313" key="3">
    <source>
        <dbReference type="Proteomes" id="UP000063063"/>
    </source>
</evidence>